<dbReference type="PANTHER" id="PTHR46880:SF5">
    <property type="entry name" value="DUF4371 DOMAIN-CONTAINING PROTEIN"/>
    <property type="match status" value="1"/>
</dbReference>
<dbReference type="PANTHER" id="PTHR46880">
    <property type="entry name" value="RAS-ASSOCIATING DOMAIN-CONTAINING PROTEIN"/>
    <property type="match status" value="1"/>
</dbReference>
<dbReference type="Proteomes" id="UP001159405">
    <property type="component" value="Unassembled WGS sequence"/>
</dbReference>
<feature type="chain" id="PRO_5047002993" evidence="1">
    <location>
        <begin position="18"/>
        <end position="265"/>
    </location>
</feature>
<comment type="caution">
    <text evidence="2">The sequence shown here is derived from an EMBL/GenBank/DDBJ whole genome shotgun (WGS) entry which is preliminary data.</text>
</comment>
<evidence type="ECO:0000313" key="2">
    <source>
        <dbReference type="EMBL" id="CAH3139712.1"/>
    </source>
</evidence>
<name>A0ABN8PBX1_9CNID</name>
<gene>
    <name evidence="2" type="ORF">PLOB_00040778</name>
</gene>
<keyword evidence="1" id="KW-0732">Signal</keyword>
<sequence>MALLALSLGYFPVLTSSTTVPASSNVPSSNVKPVPAQEMLKTLKTSFADGNLYSSYHCQNKCMNLSPSELQKQKELKFKFNHNGLFADFTYCKQAGIHWLVFSEQTLGMFCILCNKHGAQNEHNKSKTMKFCKLALEEHAASKQHHAAITAEMLSRVSAFHKEYVNQVNSRDEVLSNVFQACNFLAKNEISNRKFISFLEFLEQVGLKDIQYFKHRSEFSVREIYLTIGQIIKEMILEQVREAGIYGLFADDATDIAVMEQMVTE</sequence>
<organism evidence="2 3">
    <name type="scientific">Porites lobata</name>
    <dbReference type="NCBI Taxonomy" id="104759"/>
    <lineage>
        <taxon>Eukaryota</taxon>
        <taxon>Metazoa</taxon>
        <taxon>Cnidaria</taxon>
        <taxon>Anthozoa</taxon>
        <taxon>Hexacorallia</taxon>
        <taxon>Scleractinia</taxon>
        <taxon>Fungiina</taxon>
        <taxon>Poritidae</taxon>
        <taxon>Porites</taxon>
    </lineage>
</organism>
<evidence type="ECO:0000256" key="1">
    <source>
        <dbReference type="SAM" id="SignalP"/>
    </source>
</evidence>
<proteinExistence type="predicted"/>
<reference evidence="2 3" key="1">
    <citation type="submission" date="2022-05" db="EMBL/GenBank/DDBJ databases">
        <authorList>
            <consortium name="Genoscope - CEA"/>
            <person name="William W."/>
        </authorList>
    </citation>
    <scope>NUCLEOTIDE SEQUENCE [LARGE SCALE GENOMIC DNA]</scope>
</reference>
<accession>A0ABN8PBX1</accession>
<dbReference type="EMBL" id="CALNXK010000063">
    <property type="protein sequence ID" value="CAH3139712.1"/>
    <property type="molecule type" value="Genomic_DNA"/>
</dbReference>
<feature type="signal peptide" evidence="1">
    <location>
        <begin position="1"/>
        <end position="17"/>
    </location>
</feature>
<keyword evidence="3" id="KW-1185">Reference proteome</keyword>
<evidence type="ECO:0000313" key="3">
    <source>
        <dbReference type="Proteomes" id="UP001159405"/>
    </source>
</evidence>
<protein>
    <submittedName>
        <fullName evidence="2">Uncharacterized protein</fullName>
    </submittedName>
</protein>